<name>U6F7X8_LACHE</name>
<dbReference type="HOGENOM" id="CLU_3412626_0_0_9"/>
<reference evidence="1" key="1">
    <citation type="submission" date="2013-09" db="EMBL/GenBank/DDBJ databases">
        <title>Draft Genome Sequence of five Lactobacillus helveticus strains CIRM-BIA 101T, 103, 104, 951 and 953 isolated from milk product.</title>
        <authorList>
            <person name="Valence F."/>
            <person name="Chuat V."/>
            <person name="Ma L."/>
            <person name="Creno S."/>
            <person name="Falentin H."/>
            <person name="Lortal S."/>
            <person name="Bizet C."/>
            <person name="Clermont D."/>
            <person name="Loux V."/>
            <person name="Bouchier C."/>
            <person name="Cousin S."/>
        </authorList>
    </citation>
    <scope>NUCLEOTIDE SEQUENCE [LARGE SCALE GENOMIC DNA]</scope>
    <source>
        <strain evidence="1">CIRM-BIA 951</strain>
    </source>
</reference>
<dbReference type="EMBL" id="CBUK010000094">
    <property type="protein sequence ID" value="CDI58690.1"/>
    <property type="molecule type" value="Genomic_DNA"/>
</dbReference>
<accession>U6F7X8</accession>
<keyword evidence="2" id="KW-1185">Reference proteome</keyword>
<protein>
    <submittedName>
        <fullName evidence="1">Uncharacterized protein</fullName>
    </submittedName>
</protein>
<organism evidence="1 2">
    <name type="scientific">Lactobacillus helveticus CIRM-BIA 951</name>
    <dbReference type="NCBI Taxonomy" id="1226334"/>
    <lineage>
        <taxon>Bacteria</taxon>
        <taxon>Bacillati</taxon>
        <taxon>Bacillota</taxon>
        <taxon>Bacilli</taxon>
        <taxon>Lactobacillales</taxon>
        <taxon>Lactobacillaceae</taxon>
        <taxon>Lactobacillus</taxon>
    </lineage>
</organism>
<gene>
    <name evidence="1" type="ORF">LHCIRMBIA951_01257</name>
</gene>
<dbReference type="Proteomes" id="UP000017248">
    <property type="component" value="Unassembled WGS sequence"/>
</dbReference>
<proteinExistence type="predicted"/>
<evidence type="ECO:0000313" key="2">
    <source>
        <dbReference type="Proteomes" id="UP000017248"/>
    </source>
</evidence>
<sequence length="28" mass="3060">MGKSGTSKLQIKFEYKGNPILAQGKMGF</sequence>
<evidence type="ECO:0000313" key="1">
    <source>
        <dbReference type="EMBL" id="CDI58690.1"/>
    </source>
</evidence>
<comment type="caution">
    <text evidence="1">The sequence shown here is derived from an EMBL/GenBank/DDBJ whole genome shotgun (WGS) entry which is preliminary data.</text>
</comment>
<dbReference type="AlphaFoldDB" id="U6F7X8"/>